<gene>
    <name evidence="2" type="ORF">V8G58_12590</name>
</gene>
<dbReference type="EMBL" id="JBAWKB010000004">
    <property type="protein sequence ID" value="MFH6772773.1"/>
    <property type="molecule type" value="Genomic_DNA"/>
</dbReference>
<sequence>MHRNFKFLNSIASISENSFKAIADISEFIEVPAETHVVKLGEIPAKLYMLVDGSIRCYISTESGKEFNKTFYFPVSFVGSLTALLRQNPSQFVFETLSDSKMYAVDYKKLMELCRTNEDLKEFYTRILELLYSKYEARLVDQISLDATQRYKKLLKQQPNINQLVSQYHIASYLGITPVQLSRIRKKNGLI</sequence>
<dbReference type="InterPro" id="IPR014710">
    <property type="entry name" value="RmlC-like_jellyroll"/>
</dbReference>
<dbReference type="PROSITE" id="PS50042">
    <property type="entry name" value="CNMP_BINDING_3"/>
    <property type="match status" value="1"/>
</dbReference>
<name>A0ABW7N0Y4_9FLAO</name>
<dbReference type="InterPro" id="IPR018490">
    <property type="entry name" value="cNMP-bd_dom_sf"/>
</dbReference>
<dbReference type="Gene3D" id="2.60.120.10">
    <property type="entry name" value="Jelly Rolls"/>
    <property type="match status" value="1"/>
</dbReference>
<dbReference type="SMART" id="SM00100">
    <property type="entry name" value="cNMP"/>
    <property type="match status" value="1"/>
</dbReference>
<evidence type="ECO:0000313" key="3">
    <source>
        <dbReference type="Proteomes" id="UP001610100"/>
    </source>
</evidence>
<proteinExistence type="predicted"/>
<dbReference type="RefSeq" id="WP_344741768.1">
    <property type="nucleotide sequence ID" value="NZ_BAABAY010000006.1"/>
</dbReference>
<feature type="domain" description="Cyclic nucleotide-binding" evidence="1">
    <location>
        <begin position="10"/>
        <end position="113"/>
    </location>
</feature>
<dbReference type="Pfam" id="PF00027">
    <property type="entry name" value="cNMP_binding"/>
    <property type="match status" value="1"/>
</dbReference>
<dbReference type="CDD" id="cd00038">
    <property type="entry name" value="CAP_ED"/>
    <property type="match status" value="1"/>
</dbReference>
<accession>A0ABW7N0Y4</accession>
<reference evidence="2 3" key="1">
    <citation type="submission" date="2024-02" db="EMBL/GenBank/DDBJ databases">
        <title>A Gaetbulibacter species isolated from tidal flats and genomic insights of their niches.</title>
        <authorList>
            <person name="Ye Y."/>
        </authorList>
    </citation>
    <scope>NUCLEOTIDE SEQUENCE [LARGE SCALE GENOMIC DNA]</scope>
    <source>
        <strain evidence="2 3">KYW382</strain>
    </source>
</reference>
<keyword evidence="3" id="KW-1185">Reference proteome</keyword>
<comment type="caution">
    <text evidence="2">The sequence shown here is derived from an EMBL/GenBank/DDBJ whole genome shotgun (WGS) entry which is preliminary data.</text>
</comment>
<protein>
    <submittedName>
        <fullName evidence="2">Crp/Fnr family transcriptional regulator</fullName>
    </submittedName>
</protein>
<organism evidence="2 3">
    <name type="scientific">Gaetbulibacter aestuarii</name>
    <dbReference type="NCBI Taxonomy" id="1502358"/>
    <lineage>
        <taxon>Bacteria</taxon>
        <taxon>Pseudomonadati</taxon>
        <taxon>Bacteroidota</taxon>
        <taxon>Flavobacteriia</taxon>
        <taxon>Flavobacteriales</taxon>
        <taxon>Flavobacteriaceae</taxon>
        <taxon>Gaetbulibacter</taxon>
    </lineage>
</organism>
<evidence type="ECO:0000313" key="2">
    <source>
        <dbReference type="EMBL" id="MFH6772773.1"/>
    </source>
</evidence>
<dbReference type="InterPro" id="IPR000595">
    <property type="entry name" value="cNMP-bd_dom"/>
</dbReference>
<dbReference type="Proteomes" id="UP001610100">
    <property type="component" value="Unassembled WGS sequence"/>
</dbReference>
<dbReference type="SUPFAM" id="SSF51206">
    <property type="entry name" value="cAMP-binding domain-like"/>
    <property type="match status" value="1"/>
</dbReference>
<evidence type="ECO:0000259" key="1">
    <source>
        <dbReference type="PROSITE" id="PS50042"/>
    </source>
</evidence>